<evidence type="ECO:0000313" key="4">
    <source>
        <dbReference type="Proteomes" id="UP000030746"/>
    </source>
</evidence>
<dbReference type="OMA" id="DWCRFSN"/>
<dbReference type="GO" id="GO:0005793">
    <property type="term" value="C:endoplasmic reticulum-Golgi intermediate compartment"/>
    <property type="evidence" value="ECO:0007669"/>
    <property type="project" value="TreeGrafter"/>
</dbReference>
<reference evidence="3 4" key="1">
    <citation type="journal article" date="2013" name="Nature">
        <title>Insights into bilaterian evolution from three spiralian genomes.</title>
        <authorList>
            <person name="Simakov O."/>
            <person name="Marletaz F."/>
            <person name="Cho S.J."/>
            <person name="Edsinger-Gonzales E."/>
            <person name="Havlak P."/>
            <person name="Hellsten U."/>
            <person name="Kuo D.H."/>
            <person name="Larsson T."/>
            <person name="Lv J."/>
            <person name="Arendt D."/>
            <person name="Savage R."/>
            <person name="Osoegawa K."/>
            <person name="de Jong P."/>
            <person name="Grimwood J."/>
            <person name="Chapman J.A."/>
            <person name="Shapiro H."/>
            <person name="Aerts A."/>
            <person name="Otillar R.P."/>
            <person name="Terry A.Y."/>
            <person name="Boore J.L."/>
            <person name="Grigoriev I.V."/>
            <person name="Lindberg D.R."/>
            <person name="Seaver E.C."/>
            <person name="Weisblat D.A."/>
            <person name="Putnam N.H."/>
            <person name="Rokhsar D.S."/>
        </authorList>
    </citation>
    <scope>NUCLEOTIDE SEQUENCE [LARGE SCALE GENOMIC DNA]</scope>
</reference>
<dbReference type="SUPFAM" id="SSF52833">
    <property type="entry name" value="Thioredoxin-like"/>
    <property type="match status" value="3"/>
</dbReference>
<dbReference type="CTD" id="20233237"/>
<dbReference type="InterPro" id="IPR036249">
    <property type="entry name" value="Thioredoxin-like_sf"/>
</dbReference>
<feature type="compositionally biased region" description="Pro residues" evidence="1">
    <location>
        <begin position="331"/>
        <end position="344"/>
    </location>
</feature>
<dbReference type="GeneID" id="20233237"/>
<gene>
    <name evidence="3" type="ORF">LOTGIDRAFT_131935</name>
</gene>
<feature type="non-terminal residue" evidence="3">
    <location>
        <position position="1"/>
    </location>
</feature>
<feature type="region of interest" description="Disordered" evidence="1">
    <location>
        <begin position="323"/>
        <end position="355"/>
    </location>
</feature>
<dbReference type="HOGENOM" id="CLU_054449_1_0_1"/>
<dbReference type="Pfam" id="PF13848">
    <property type="entry name" value="Thioredoxin_6"/>
    <property type="match status" value="1"/>
</dbReference>
<dbReference type="EMBL" id="KB203470">
    <property type="protein sequence ID" value="ESO84574.1"/>
    <property type="molecule type" value="Genomic_DNA"/>
</dbReference>
<dbReference type="GO" id="GO:0003756">
    <property type="term" value="F:protein disulfide isomerase activity"/>
    <property type="evidence" value="ECO:0007669"/>
    <property type="project" value="TreeGrafter"/>
</dbReference>
<evidence type="ECO:0000313" key="3">
    <source>
        <dbReference type="EMBL" id="ESO84574.1"/>
    </source>
</evidence>
<dbReference type="Proteomes" id="UP000030746">
    <property type="component" value="Unassembled WGS sequence"/>
</dbReference>
<dbReference type="PROSITE" id="PS51352">
    <property type="entry name" value="THIOREDOXIN_2"/>
    <property type="match status" value="1"/>
</dbReference>
<dbReference type="InterPro" id="IPR013766">
    <property type="entry name" value="Thioredoxin_domain"/>
</dbReference>
<dbReference type="GO" id="GO:0006457">
    <property type="term" value="P:protein folding"/>
    <property type="evidence" value="ECO:0007669"/>
    <property type="project" value="TreeGrafter"/>
</dbReference>
<dbReference type="PANTHER" id="PTHR46295">
    <property type="entry name" value="ENDOPLASMIC RETICULUM RESIDENT PROTEIN 44"/>
    <property type="match status" value="1"/>
</dbReference>
<proteinExistence type="predicted"/>
<dbReference type="Pfam" id="PF00085">
    <property type="entry name" value="Thioredoxin"/>
    <property type="match status" value="1"/>
</dbReference>
<name>V4B7J2_LOTGI</name>
<dbReference type="RefSeq" id="XP_009064776.1">
    <property type="nucleotide sequence ID" value="XM_009066528.1"/>
</dbReference>
<evidence type="ECO:0000256" key="1">
    <source>
        <dbReference type="SAM" id="MobiDB-lite"/>
    </source>
</evidence>
<dbReference type="AlphaFoldDB" id="V4B7J2"/>
<dbReference type="KEGG" id="lgi:LOTGIDRAFT_131935"/>
<dbReference type="GO" id="GO:0005789">
    <property type="term" value="C:endoplasmic reticulum membrane"/>
    <property type="evidence" value="ECO:0007669"/>
    <property type="project" value="TreeGrafter"/>
</dbReference>
<dbReference type="OrthoDB" id="294696at2759"/>
<evidence type="ECO:0000259" key="2">
    <source>
        <dbReference type="PROSITE" id="PS51352"/>
    </source>
</evidence>
<dbReference type="PANTHER" id="PTHR46295:SF1">
    <property type="entry name" value="ENDOPLASMIC RETICULUM RESIDENT PROTEIN 44"/>
    <property type="match status" value="1"/>
</dbReference>
<accession>V4B7J2</accession>
<sequence>NVFYFVAGHDIVFVNFYADWCRFSQILAPIFEEASNKIRLEVPEGGRVAFGKVDCDREVNIGTQYRINKYPTLKLFRNGQVVKKEFRGQRSVDSIANFIRDQLKENVVEHNNIDDLDELDTKKRHVIGYFENKNSDNYKTFSKTASVLRDDCLFHAAIGTVSANERSGGDNIVFRPPNTRRQDVHYQGSLTNLETVKEWTRENCVPLVREITFENAEELTEEGIPFLILFHKLDDADIVRKYNTEVVRHLSHEKNNINFLTADGAKFTHPLHHLGKSVNDLPVLAIDSFRHMYVFPGNVAEDMGKPGVLKAFIDDLHSGKLHREFHHGPDATPPPQPHLPPTSPPESAFRKLGPSRNRYTILRDEL</sequence>
<dbReference type="Gene3D" id="3.40.30.10">
    <property type="entry name" value="Glutaredoxin"/>
    <property type="match status" value="3"/>
</dbReference>
<dbReference type="InterPro" id="IPR052643">
    <property type="entry name" value="ERP44"/>
</dbReference>
<organism evidence="3 4">
    <name type="scientific">Lottia gigantea</name>
    <name type="common">Giant owl limpet</name>
    <dbReference type="NCBI Taxonomy" id="225164"/>
    <lineage>
        <taxon>Eukaryota</taxon>
        <taxon>Metazoa</taxon>
        <taxon>Spiralia</taxon>
        <taxon>Lophotrochozoa</taxon>
        <taxon>Mollusca</taxon>
        <taxon>Gastropoda</taxon>
        <taxon>Patellogastropoda</taxon>
        <taxon>Lottioidea</taxon>
        <taxon>Lottiidae</taxon>
        <taxon>Lottia</taxon>
    </lineage>
</organism>
<dbReference type="STRING" id="225164.V4B7J2"/>
<feature type="domain" description="Thioredoxin" evidence="2">
    <location>
        <begin position="1"/>
        <end position="104"/>
    </location>
</feature>
<keyword evidence="4" id="KW-1185">Reference proteome</keyword>
<protein>
    <recommendedName>
        <fullName evidence="2">Thioredoxin domain-containing protein</fullName>
    </recommendedName>
</protein>